<keyword evidence="2" id="KW-1185">Reference proteome</keyword>
<reference evidence="2" key="2">
    <citation type="submission" date="2015-01" db="EMBL/GenBank/DDBJ databases">
        <title>Evolutionary Origins and Diversification of the Mycorrhizal Mutualists.</title>
        <authorList>
            <consortium name="DOE Joint Genome Institute"/>
            <consortium name="Mycorrhizal Genomics Consortium"/>
            <person name="Kohler A."/>
            <person name="Kuo A."/>
            <person name="Nagy L.G."/>
            <person name="Floudas D."/>
            <person name="Copeland A."/>
            <person name="Barry K.W."/>
            <person name="Cichocki N."/>
            <person name="Veneault-Fourrey C."/>
            <person name="LaButti K."/>
            <person name="Lindquist E.A."/>
            <person name="Lipzen A."/>
            <person name="Lundell T."/>
            <person name="Morin E."/>
            <person name="Murat C."/>
            <person name="Riley R."/>
            <person name="Ohm R."/>
            <person name="Sun H."/>
            <person name="Tunlid A."/>
            <person name="Henrissat B."/>
            <person name="Grigoriev I.V."/>
            <person name="Hibbett D.S."/>
            <person name="Martin F."/>
        </authorList>
    </citation>
    <scope>NUCLEOTIDE SEQUENCE [LARGE SCALE GENOMIC DNA]</scope>
    <source>
        <strain evidence="2">441</strain>
    </source>
</reference>
<dbReference type="EMBL" id="KN833751">
    <property type="protein sequence ID" value="KIK21488.1"/>
    <property type="molecule type" value="Genomic_DNA"/>
</dbReference>
<evidence type="ECO:0000313" key="1">
    <source>
        <dbReference type="EMBL" id="KIK21488.1"/>
    </source>
</evidence>
<evidence type="ECO:0000313" key="2">
    <source>
        <dbReference type="Proteomes" id="UP000054018"/>
    </source>
</evidence>
<proteinExistence type="predicted"/>
<sequence>MMPAALSCQKLGLLKVLTTPSFCVSMSRDLPCTLHTQVLFSPVHSPSLVGPSIRRKPGLCWLARPFSSLIFSDRCRHPHDPPPSSFPFSVIIHPIYHRYHHFLLCCYCIADEAFFFLLHAKLTG</sequence>
<gene>
    <name evidence="1" type="ORF">PISMIDRAFT_540245</name>
</gene>
<accession>A0A0C9ZP09</accession>
<dbReference type="Proteomes" id="UP000054018">
    <property type="component" value="Unassembled WGS sequence"/>
</dbReference>
<dbReference type="AlphaFoldDB" id="A0A0C9ZP09"/>
<reference evidence="1 2" key="1">
    <citation type="submission" date="2014-04" db="EMBL/GenBank/DDBJ databases">
        <authorList>
            <consortium name="DOE Joint Genome Institute"/>
            <person name="Kuo A."/>
            <person name="Kohler A."/>
            <person name="Costa M.D."/>
            <person name="Nagy L.G."/>
            <person name="Floudas D."/>
            <person name="Copeland A."/>
            <person name="Barry K.W."/>
            <person name="Cichocki N."/>
            <person name="Veneault-Fourrey C."/>
            <person name="LaButti K."/>
            <person name="Lindquist E.A."/>
            <person name="Lipzen A."/>
            <person name="Lundell T."/>
            <person name="Morin E."/>
            <person name="Murat C."/>
            <person name="Sun H."/>
            <person name="Tunlid A."/>
            <person name="Henrissat B."/>
            <person name="Grigoriev I.V."/>
            <person name="Hibbett D.S."/>
            <person name="Martin F."/>
            <person name="Nordberg H.P."/>
            <person name="Cantor M.N."/>
            <person name="Hua S.X."/>
        </authorList>
    </citation>
    <scope>NUCLEOTIDE SEQUENCE [LARGE SCALE GENOMIC DNA]</scope>
    <source>
        <strain evidence="1 2">441</strain>
    </source>
</reference>
<organism evidence="1 2">
    <name type="scientific">Pisolithus microcarpus 441</name>
    <dbReference type="NCBI Taxonomy" id="765257"/>
    <lineage>
        <taxon>Eukaryota</taxon>
        <taxon>Fungi</taxon>
        <taxon>Dikarya</taxon>
        <taxon>Basidiomycota</taxon>
        <taxon>Agaricomycotina</taxon>
        <taxon>Agaricomycetes</taxon>
        <taxon>Agaricomycetidae</taxon>
        <taxon>Boletales</taxon>
        <taxon>Sclerodermatineae</taxon>
        <taxon>Pisolithaceae</taxon>
        <taxon>Pisolithus</taxon>
    </lineage>
</organism>
<protein>
    <submittedName>
        <fullName evidence="1">Unplaced genomic scaffold scaffold_67, whole genome shotgun sequence</fullName>
    </submittedName>
</protein>
<name>A0A0C9ZP09_9AGAM</name>
<dbReference type="HOGENOM" id="CLU_2004828_0_0_1"/>